<gene>
    <name evidence="1" type="ORF">C4A77_00390</name>
</gene>
<proteinExistence type="predicted"/>
<name>A0AAP8QGN8_BRELA</name>
<protein>
    <submittedName>
        <fullName evidence="1">Uncharacterized protein</fullName>
    </submittedName>
</protein>
<dbReference type="RefSeq" id="WP_104030278.1">
    <property type="nucleotide sequence ID" value="NZ_JARMDU010000001.1"/>
</dbReference>
<sequence length="90" mass="10844">MEHKQTDLITRDMVHEFNNILKDERSIIRLHITGESGTVDIKLKEDTYIKMDFILNFEDYFYNKLKDFFASKGIDDLQFNNSRSCFWKVE</sequence>
<organism evidence="1 2">
    <name type="scientific">Brevibacillus laterosporus</name>
    <name type="common">Bacillus laterosporus</name>
    <dbReference type="NCBI Taxonomy" id="1465"/>
    <lineage>
        <taxon>Bacteria</taxon>
        <taxon>Bacillati</taxon>
        <taxon>Bacillota</taxon>
        <taxon>Bacilli</taxon>
        <taxon>Bacillales</taxon>
        <taxon>Paenibacillaceae</taxon>
        <taxon>Brevibacillus</taxon>
    </lineage>
</organism>
<accession>A0AAP8QGN8</accession>
<comment type="caution">
    <text evidence="1">The sequence shown here is derived from an EMBL/GenBank/DDBJ whole genome shotgun (WGS) entry which is preliminary data.</text>
</comment>
<dbReference type="AlphaFoldDB" id="A0AAP8QGN8"/>
<evidence type="ECO:0000313" key="2">
    <source>
        <dbReference type="Proteomes" id="UP000239759"/>
    </source>
</evidence>
<dbReference type="EMBL" id="PRKQ01000001">
    <property type="protein sequence ID" value="PPB12877.1"/>
    <property type="molecule type" value="Genomic_DNA"/>
</dbReference>
<dbReference type="Proteomes" id="UP000239759">
    <property type="component" value="Unassembled WGS sequence"/>
</dbReference>
<reference evidence="1 2" key="1">
    <citation type="submission" date="2018-02" db="EMBL/GenBank/DDBJ databases">
        <title>Comparative analysis of genomes of three Brevibacillus laterosporus strains producers of potent antimicrobials isolated from silage.</title>
        <authorList>
            <person name="Kojic M."/>
            <person name="Miljkovic M."/>
            <person name="Studholme D."/>
            <person name="Filipic B."/>
        </authorList>
    </citation>
    <scope>NUCLEOTIDE SEQUENCE [LARGE SCALE GENOMIC DNA]</scope>
    <source>
        <strain evidence="1 2">BGSP11</strain>
    </source>
</reference>
<evidence type="ECO:0000313" key="1">
    <source>
        <dbReference type="EMBL" id="PPB12877.1"/>
    </source>
</evidence>